<feature type="signal peptide" evidence="3">
    <location>
        <begin position="1"/>
        <end position="25"/>
    </location>
</feature>
<dbReference type="EMBL" id="JZBS01001561">
    <property type="protein sequence ID" value="KKK22161.1"/>
    <property type="molecule type" value="Genomic_DNA"/>
</dbReference>
<dbReference type="Pfam" id="PF14269">
    <property type="entry name" value="Arylsulfotran_2"/>
    <property type="match status" value="1"/>
</dbReference>
<evidence type="ECO:0000313" key="5">
    <source>
        <dbReference type="Proteomes" id="UP000034291"/>
    </source>
</evidence>
<dbReference type="STRING" id="308745.A0A0F8VGD6"/>
<keyword evidence="2" id="KW-1133">Transmembrane helix</keyword>
<accession>A0A0F8VGD6</accession>
<organism evidence="4 5">
    <name type="scientific">Aspergillus rambellii</name>
    <dbReference type="NCBI Taxonomy" id="308745"/>
    <lineage>
        <taxon>Eukaryota</taxon>
        <taxon>Fungi</taxon>
        <taxon>Dikarya</taxon>
        <taxon>Ascomycota</taxon>
        <taxon>Pezizomycotina</taxon>
        <taxon>Eurotiomycetes</taxon>
        <taxon>Eurotiomycetidae</taxon>
        <taxon>Eurotiales</taxon>
        <taxon>Aspergillaceae</taxon>
        <taxon>Aspergillus</taxon>
        <taxon>Aspergillus subgen. Nidulantes</taxon>
    </lineage>
</organism>
<feature type="region of interest" description="Disordered" evidence="1">
    <location>
        <begin position="585"/>
        <end position="669"/>
    </location>
</feature>
<name>A0A0F8VGD6_9EURO</name>
<feature type="non-terminal residue" evidence="4">
    <location>
        <position position="1"/>
    </location>
</feature>
<dbReference type="OrthoDB" id="5427350at2759"/>
<reference evidence="4 5" key="1">
    <citation type="submission" date="2015-02" db="EMBL/GenBank/DDBJ databases">
        <title>Draft Genome Sequences of Two Closely-Related Aflatoxigenic Aspergillus Species Obtained from the Cote d'Ivoire.</title>
        <authorList>
            <person name="Moore G.G."/>
            <person name="Beltz S.B."/>
            <person name="Mack B.M."/>
        </authorList>
    </citation>
    <scope>NUCLEOTIDE SEQUENCE [LARGE SCALE GENOMIC DNA]</scope>
    <source>
        <strain evidence="4 5">SRRC1468</strain>
    </source>
</reference>
<keyword evidence="2" id="KW-0472">Membrane</keyword>
<dbReference type="Proteomes" id="UP000034291">
    <property type="component" value="Unassembled WGS sequence"/>
</dbReference>
<dbReference type="PANTHER" id="PTHR35340:SF5">
    <property type="entry name" value="ASST-DOMAIN-CONTAINING PROTEIN"/>
    <property type="match status" value="1"/>
</dbReference>
<dbReference type="PANTHER" id="PTHR35340">
    <property type="entry name" value="PQQ ENZYME REPEAT PROTEIN-RELATED"/>
    <property type="match status" value="1"/>
</dbReference>
<sequence>VVNPLSKMWDRLFLALAIFLNAVRADNGPYQQSKAYDNGDFGSWPTENYRSTPILGPSVNFIEQSSKCDDGQYILIALRGESVVTPGPTILDQNGHLVWTKHYGQIYNLDVYAYQGEDYLTFWAGDDTLGGHGDGTYYMLDSSYNEAYKIRGPNGLPADLHEFHITRNGTAVFTVYDIISADLRPVGGPKRGWIWDGTFVEVDIETGELLFEWHASEHFDLTEFTQTRDSVGDSYDHPWDFFHINSVDKDAEGNFLISALYTDHLTYIDGHTGDIIWRLGGSHSNFKDLSDGAASNFTWQHHARFQDNDAAITVFDNVARDKHPIKHSSRGLYLDIDQTKMTVKIRHEYWNSHHAVTPQTQGSLQLLDSGHVFVGYGLNAAWTEFTIDGKELCHVHFGPQSSFGTGSLASYRIAKRSWTGYPRTTPDFEIHGYEAAVSWNGATEVTTWVLEGANAAVPTKNNEPSDHFEFLTALPKTGFETIISIPPHTTQAFLRVKAVNAAGFILGTTATLPWDPTSSELVTSNLTHIAAPGKFYTDHDENHKDMNGGRHIALRSTLFFIFGFISAFIFAGSIRTFRRCRAQRAARRRGGGGGGGWKAIDGPEEDEERGHADDTESDSDSDGSDIEFSLLGNPRLSPRPGSVDPGYASASASANGSPQLGDGTVKKED</sequence>
<feature type="chain" id="PRO_5002529074" description="ASST-domain-containing protein" evidence="3">
    <location>
        <begin position="26"/>
        <end position="669"/>
    </location>
</feature>
<evidence type="ECO:0000313" key="4">
    <source>
        <dbReference type="EMBL" id="KKK22161.1"/>
    </source>
</evidence>
<keyword evidence="3" id="KW-0732">Signal</keyword>
<feature type="compositionally biased region" description="Acidic residues" evidence="1">
    <location>
        <begin position="615"/>
        <end position="625"/>
    </location>
</feature>
<feature type="transmembrane region" description="Helical" evidence="2">
    <location>
        <begin position="552"/>
        <end position="574"/>
    </location>
</feature>
<gene>
    <name evidence="4" type="ORF">ARAM_004455</name>
</gene>
<evidence type="ECO:0000256" key="3">
    <source>
        <dbReference type="SAM" id="SignalP"/>
    </source>
</evidence>
<protein>
    <recommendedName>
        <fullName evidence="6">ASST-domain-containing protein</fullName>
    </recommendedName>
</protein>
<comment type="caution">
    <text evidence="4">The sequence shown here is derived from an EMBL/GenBank/DDBJ whole genome shotgun (WGS) entry which is preliminary data.</text>
</comment>
<proteinExistence type="predicted"/>
<evidence type="ECO:0000256" key="2">
    <source>
        <dbReference type="SAM" id="Phobius"/>
    </source>
</evidence>
<dbReference type="AlphaFoldDB" id="A0A0F8VGD6"/>
<keyword evidence="5" id="KW-1185">Reference proteome</keyword>
<keyword evidence="2" id="KW-0812">Transmembrane</keyword>
<dbReference type="InterPro" id="IPR039535">
    <property type="entry name" value="ASST-like"/>
</dbReference>
<evidence type="ECO:0008006" key="6">
    <source>
        <dbReference type="Google" id="ProtNLM"/>
    </source>
</evidence>
<dbReference type="InterPro" id="IPR053143">
    <property type="entry name" value="Arylsulfate_ST"/>
</dbReference>
<evidence type="ECO:0000256" key="1">
    <source>
        <dbReference type="SAM" id="MobiDB-lite"/>
    </source>
</evidence>